<evidence type="ECO:0000313" key="3">
    <source>
        <dbReference type="Proteomes" id="UP000283530"/>
    </source>
</evidence>
<sequence>MNGRWYGHQGYPQWYPPQGYHRQGYPPQFGGYAQEGYSDNAYGYPAQGYNYPYAQPPQWMNHGPQNTYKQVGGGENNPQIQGVGKIANKGDLNMGYSSGATNNFNNQGSYAEKQIQGVNGGSVQM</sequence>
<reference evidence="2 3" key="1">
    <citation type="journal article" date="2019" name="Nat. Plants">
        <title>Stout camphor tree genome fills gaps in understanding of flowering plant genome evolution.</title>
        <authorList>
            <person name="Chaw S.M."/>
            <person name="Liu Y.C."/>
            <person name="Wu Y.W."/>
            <person name="Wang H.Y."/>
            <person name="Lin C.I."/>
            <person name="Wu C.S."/>
            <person name="Ke H.M."/>
            <person name="Chang L.Y."/>
            <person name="Hsu C.Y."/>
            <person name="Yang H.T."/>
            <person name="Sudianto E."/>
            <person name="Hsu M.H."/>
            <person name="Wu K.P."/>
            <person name="Wang L.N."/>
            <person name="Leebens-Mack J.H."/>
            <person name="Tsai I.J."/>
        </authorList>
    </citation>
    <scope>NUCLEOTIDE SEQUENCE [LARGE SCALE GENOMIC DNA]</scope>
    <source>
        <strain evidence="3">cv. Chaw 1501</strain>
        <tissue evidence="2">Young leaves</tissue>
    </source>
</reference>
<dbReference type="Proteomes" id="UP000283530">
    <property type="component" value="Unassembled WGS sequence"/>
</dbReference>
<gene>
    <name evidence="2" type="ORF">CKAN_01910600</name>
</gene>
<protein>
    <submittedName>
        <fullName evidence="2">Uncharacterized protein</fullName>
    </submittedName>
</protein>
<name>A0A3S3NZW0_9MAGN</name>
<organism evidence="2 3">
    <name type="scientific">Cinnamomum micranthum f. kanehirae</name>
    <dbReference type="NCBI Taxonomy" id="337451"/>
    <lineage>
        <taxon>Eukaryota</taxon>
        <taxon>Viridiplantae</taxon>
        <taxon>Streptophyta</taxon>
        <taxon>Embryophyta</taxon>
        <taxon>Tracheophyta</taxon>
        <taxon>Spermatophyta</taxon>
        <taxon>Magnoliopsida</taxon>
        <taxon>Magnoliidae</taxon>
        <taxon>Laurales</taxon>
        <taxon>Lauraceae</taxon>
        <taxon>Cinnamomum</taxon>
    </lineage>
</organism>
<evidence type="ECO:0000256" key="1">
    <source>
        <dbReference type="SAM" id="MobiDB-lite"/>
    </source>
</evidence>
<evidence type="ECO:0000313" key="2">
    <source>
        <dbReference type="EMBL" id="RWR90029.1"/>
    </source>
</evidence>
<dbReference type="EMBL" id="QPKB01000008">
    <property type="protein sequence ID" value="RWR90029.1"/>
    <property type="molecule type" value="Genomic_DNA"/>
</dbReference>
<dbReference type="AlphaFoldDB" id="A0A3S3NZW0"/>
<comment type="caution">
    <text evidence="2">The sequence shown here is derived from an EMBL/GenBank/DDBJ whole genome shotgun (WGS) entry which is preliminary data.</text>
</comment>
<keyword evidence="3" id="KW-1185">Reference proteome</keyword>
<proteinExistence type="predicted"/>
<accession>A0A3S3NZW0</accession>
<feature type="region of interest" description="Disordered" evidence="1">
    <location>
        <begin position="60"/>
        <end position="81"/>
    </location>
</feature>